<protein>
    <recommendedName>
        <fullName evidence="5">Hyaluronan-mediated motility receptor C-terminal domain-containing protein</fullName>
    </recommendedName>
</protein>
<feature type="domain" description="Hyaluronan-mediated motility receptor C-terminal" evidence="5">
    <location>
        <begin position="152"/>
        <end position="230"/>
    </location>
</feature>
<dbReference type="AlphaFoldDB" id="A0A7S3DAZ5"/>
<dbReference type="Gene3D" id="1.20.5.300">
    <property type="match status" value="1"/>
</dbReference>
<evidence type="ECO:0000256" key="1">
    <source>
        <dbReference type="ARBA" id="ARBA00004186"/>
    </source>
</evidence>
<evidence type="ECO:0000256" key="3">
    <source>
        <dbReference type="ARBA" id="ARBA00023212"/>
    </source>
</evidence>
<gene>
    <name evidence="6" type="ORF">PBIL07802_LOCUS14263</name>
</gene>
<evidence type="ECO:0000256" key="4">
    <source>
        <dbReference type="SAM" id="MobiDB-lite"/>
    </source>
</evidence>
<evidence type="ECO:0000259" key="5">
    <source>
        <dbReference type="Pfam" id="PF15908"/>
    </source>
</evidence>
<evidence type="ECO:0000256" key="2">
    <source>
        <dbReference type="ARBA" id="ARBA00022490"/>
    </source>
</evidence>
<keyword evidence="3" id="KW-0206">Cytoskeleton</keyword>
<dbReference type="InterPro" id="IPR031794">
    <property type="entry name" value="HMMR_C"/>
</dbReference>
<dbReference type="EMBL" id="HBIB01021917">
    <property type="protein sequence ID" value="CAE0252036.1"/>
    <property type="molecule type" value="Transcribed_RNA"/>
</dbReference>
<evidence type="ECO:0000313" key="6">
    <source>
        <dbReference type="EMBL" id="CAE0252036.1"/>
    </source>
</evidence>
<keyword evidence="2" id="KW-0963">Cytoplasm</keyword>
<proteinExistence type="predicted"/>
<name>A0A7S3DAZ5_9EUKA</name>
<accession>A0A7S3DAZ5</accession>
<organism evidence="6">
    <name type="scientific">Palpitomonas bilix</name>
    <dbReference type="NCBI Taxonomy" id="652834"/>
    <lineage>
        <taxon>Eukaryota</taxon>
        <taxon>Eukaryota incertae sedis</taxon>
    </lineage>
</organism>
<feature type="region of interest" description="Disordered" evidence="4">
    <location>
        <begin position="1"/>
        <end position="61"/>
    </location>
</feature>
<feature type="compositionally biased region" description="Basic and acidic residues" evidence="4">
    <location>
        <begin position="19"/>
        <end position="29"/>
    </location>
</feature>
<feature type="region of interest" description="Disordered" evidence="4">
    <location>
        <begin position="74"/>
        <end position="106"/>
    </location>
</feature>
<feature type="compositionally biased region" description="Basic and acidic residues" evidence="4">
    <location>
        <begin position="37"/>
        <end position="61"/>
    </location>
</feature>
<comment type="subcellular location">
    <subcellularLocation>
        <location evidence="1">Cytoplasm</location>
        <location evidence="1">Cytoskeleton</location>
        <location evidence="1">Spindle</location>
    </subcellularLocation>
</comment>
<dbReference type="GO" id="GO:0005819">
    <property type="term" value="C:spindle"/>
    <property type="evidence" value="ECO:0007669"/>
    <property type="project" value="UniProtKB-SubCell"/>
</dbReference>
<dbReference type="Pfam" id="PF15908">
    <property type="entry name" value="HMMR_C"/>
    <property type="match status" value="1"/>
</dbReference>
<sequence>MRERDEAQQSATSIFAEARQSEEAMRTRCDTYLSNARQEREKAEEEERKRKEAENEKDAAISKLIELESQVRSRMGELKSEMEEKDGSISHLRSRLEEKEREGEEMKRLVKRMQGEVSRLRSEIDESRTAVEEKGEAVAKANVMEEAVNELREENAHLSDEVARLGGHANLKQKIKYVSGLRQEVKTLREERAKERLEMAKKERIIHDLTSRLAHIQQGVTTSSSSDSFHSRS</sequence>
<reference evidence="6" key="1">
    <citation type="submission" date="2021-01" db="EMBL/GenBank/DDBJ databases">
        <authorList>
            <person name="Corre E."/>
            <person name="Pelletier E."/>
            <person name="Niang G."/>
            <person name="Scheremetjew M."/>
            <person name="Finn R."/>
            <person name="Kale V."/>
            <person name="Holt S."/>
            <person name="Cochrane G."/>
            <person name="Meng A."/>
            <person name="Brown T."/>
            <person name="Cohen L."/>
        </authorList>
    </citation>
    <scope>NUCLEOTIDE SEQUENCE</scope>
    <source>
        <strain evidence="6">NIES-2562</strain>
    </source>
</reference>